<organism evidence="1 2">
    <name type="scientific">Luteipulveratus flavus</name>
    <dbReference type="NCBI Taxonomy" id="3031728"/>
    <lineage>
        <taxon>Bacteria</taxon>
        <taxon>Bacillati</taxon>
        <taxon>Actinomycetota</taxon>
        <taxon>Actinomycetes</taxon>
        <taxon>Micrococcales</taxon>
        <taxon>Dermacoccaceae</taxon>
        <taxon>Luteipulveratus</taxon>
    </lineage>
</organism>
<evidence type="ECO:0000313" key="2">
    <source>
        <dbReference type="Proteomes" id="UP001528912"/>
    </source>
</evidence>
<name>A0ABT6CB16_9MICO</name>
<proteinExistence type="predicted"/>
<dbReference type="Proteomes" id="UP001528912">
    <property type="component" value="Unassembled WGS sequence"/>
</dbReference>
<evidence type="ECO:0000313" key="1">
    <source>
        <dbReference type="EMBL" id="MDF8265562.1"/>
    </source>
</evidence>
<keyword evidence="2" id="KW-1185">Reference proteome</keyword>
<reference evidence="1 2" key="1">
    <citation type="submission" date="2023-03" db="EMBL/GenBank/DDBJ databases">
        <title>YIM 133296 draft genome.</title>
        <authorList>
            <person name="Xiong L."/>
        </authorList>
    </citation>
    <scope>NUCLEOTIDE SEQUENCE [LARGE SCALE GENOMIC DNA]</scope>
    <source>
        <strain evidence="1 2">YIM 133296</strain>
    </source>
</reference>
<dbReference type="InterPro" id="IPR016155">
    <property type="entry name" value="Mopterin_synth/thiamin_S_b"/>
</dbReference>
<accession>A0ABT6CB16</accession>
<dbReference type="InterPro" id="IPR012675">
    <property type="entry name" value="Beta-grasp_dom_sf"/>
</dbReference>
<dbReference type="InterPro" id="IPR003749">
    <property type="entry name" value="ThiS/MoaD-like"/>
</dbReference>
<dbReference type="Gene3D" id="3.10.20.30">
    <property type="match status" value="1"/>
</dbReference>
<dbReference type="RefSeq" id="WP_275238019.1">
    <property type="nucleotide sequence ID" value="NZ_JARFJC010000020.1"/>
</dbReference>
<dbReference type="EMBL" id="JAROAV010000037">
    <property type="protein sequence ID" value="MDF8265562.1"/>
    <property type="molecule type" value="Genomic_DNA"/>
</dbReference>
<dbReference type="SUPFAM" id="SSF54285">
    <property type="entry name" value="MoaD/ThiS"/>
    <property type="match status" value="1"/>
</dbReference>
<sequence length="84" mass="8191">MTAAAATPVLVRYWAAARAATGVDEETLEGATVADVLAAARAAHPGLQPVLGVASILVAGVASGPERTLAAGETVEVLPPFAGG</sequence>
<comment type="caution">
    <text evidence="1">The sequence shown here is derived from an EMBL/GenBank/DDBJ whole genome shotgun (WGS) entry which is preliminary data.</text>
</comment>
<protein>
    <submittedName>
        <fullName evidence="1">MoaD/ThiS family protein</fullName>
    </submittedName>
</protein>
<gene>
    <name evidence="1" type="ORF">P4R38_15030</name>
</gene>
<dbReference type="Pfam" id="PF02597">
    <property type="entry name" value="ThiS"/>
    <property type="match status" value="1"/>
</dbReference>